<evidence type="ECO:0000313" key="2">
    <source>
        <dbReference type="Proteomes" id="UP000054047"/>
    </source>
</evidence>
<dbReference type="EMBL" id="KN729508">
    <property type="protein sequence ID" value="KIH62198.1"/>
    <property type="molecule type" value="Genomic_DNA"/>
</dbReference>
<dbReference type="InterPro" id="IPR042097">
    <property type="entry name" value="Aminopeptidase_N-like_N_sf"/>
</dbReference>
<name>A0A0C2CYT7_9BILA</name>
<dbReference type="AlphaFoldDB" id="A0A0C2CYT7"/>
<dbReference type="OrthoDB" id="5874206at2759"/>
<proteinExistence type="predicted"/>
<accession>A0A0C2CYT7</accession>
<protein>
    <submittedName>
        <fullName evidence="1">Uncharacterized protein</fullName>
    </submittedName>
</protein>
<reference evidence="1 2" key="1">
    <citation type="submission" date="2013-12" db="EMBL/GenBank/DDBJ databases">
        <title>Draft genome of the parsitic nematode Ancylostoma duodenale.</title>
        <authorList>
            <person name="Mitreva M."/>
        </authorList>
    </citation>
    <scope>NUCLEOTIDE SEQUENCE [LARGE SCALE GENOMIC DNA]</scope>
    <source>
        <strain evidence="1 2">Zhejiang</strain>
    </source>
</reference>
<dbReference type="Proteomes" id="UP000054047">
    <property type="component" value="Unassembled WGS sequence"/>
</dbReference>
<sequence>MLSFNSVASARSNDFVNIARKHVGMSSSEQDYTQEESKSYKGDITRFDEEGVAPAYGPYNVYLPKNLKPLSYNLVIKVYLPNYVEFPANKNLTTEGEVTINMVVMHDTNGKIRLTITRINIEDQLDRVIFVLAETLHVGQEVSLKYKAYFSWLGRVNTEYCHQQVFRAAAYWTVAL</sequence>
<keyword evidence="2" id="KW-1185">Reference proteome</keyword>
<gene>
    <name evidence="1" type="ORF">ANCDUO_07521</name>
</gene>
<evidence type="ECO:0000313" key="1">
    <source>
        <dbReference type="EMBL" id="KIH62198.1"/>
    </source>
</evidence>
<dbReference type="Gene3D" id="2.60.40.1730">
    <property type="entry name" value="tricorn interacting facor f3 domain"/>
    <property type="match status" value="1"/>
</dbReference>
<organism evidence="1 2">
    <name type="scientific">Ancylostoma duodenale</name>
    <dbReference type="NCBI Taxonomy" id="51022"/>
    <lineage>
        <taxon>Eukaryota</taxon>
        <taxon>Metazoa</taxon>
        <taxon>Ecdysozoa</taxon>
        <taxon>Nematoda</taxon>
        <taxon>Chromadorea</taxon>
        <taxon>Rhabditida</taxon>
        <taxon>Rhabditina</taxon>
        <taxon>Rhabditomorpha</taxon>
        <taxon>Strongyloidea</taxon>
        <taxon>Ancylostomatidae</taxon>
        <taxon>Ancylostomatinae</taxon>
        <taxon>Ancylostoma</taxon>
    </lineage>
</organism>